<feature type="chain" id="PRO_5032756213" evidence="2">
    <location>
        <begin position="23"/>
        <end position="683"/>
    </location>
</feature>
<evidence type="ECO:0000313" key="3">
    <source>
        <dbReference type="EMBL" id="CAF0780213.1"/>
    </source>
</evidence>
<evidence type="ECO:0000313" key="4">
    <source>
        <dbReference type="Proteomes" id="UP000663852"/>
    </source>
</evidence>
<comment type="caution">
    <text evidence="3">The sequence shown here is derived from an EMBL/GenBank/DDBJ whole genome shotgun (WGS) entry which is preliminary data.</text>
</comment>
<keyword evidence="1" id="KW-1133">Transmembrane helix</keyword>
<organism evidence="3 4">
    <name type="scientific">Adineta ricciae</name>
    <name type="common">Rotifer</name>
    <dbReference type="NCBI Taxonomy" id="249248"/>
    <lineage>
        <taxon>Eukaryota</taxon>
        <taxon>Metazoa</taxon>
        <taxon>Spiralia</taxon>
        <taxon>Gnathifera</taxon>
        <taxon>Rotifera</taxon>
        <taxon>Eurotatoria</taxon>
        <taxon>Bdelloidea</taxon>
        <taxon>Adinetida</taxon>
        <taxon>Adinetidae</taxon>
        <taxon>Adineta</taxon>
    </lineage>
</organism>
<keyword evidence="2" id="KW-0732">Signal</keyword>
<gene>
    <name evidence="3" type="ORF">EDS130_LOCUS3784</name>
</gene>
<feature type="transmembrane region" description="Helical" evidence="1">
    <location>
        <begin position="568"/>
        <end position="590"/>
    </location>
</feature>
<evidence type="ECO:0000256" key="2">
    <source>
        <dbReference type="SAM" id="SignalP"/>
    </source>
</evidence>
<name>A0A813RFG7_ADIRI</name>
<keyword evidence="1" id="KW-0472">Membrane</keyword>
<accession>A0A813RFG7</accession>
<protein>
    <submittedName>
        <fullName evidence="3">Uncharacterized protein</fullName>
    </submittedName>
</protein>
<dbReference type="AlphaFoldDB" id="A0A813RFG7"/>
<dbReference type="EMBL" id="CAJNOJ010000010">
    <property type="protein sequence ID" value="CAF0780213.1"/>
    <property type="molecule type" value="Genomic_DNA"/>
</dbReference>
<feature type="signal peptide" evidence="2">
    <location>
        <begin position="1"/>
        <end position="22"/>
    </location>
</feature>
<sequence length="683" mass="79924">MISLLNNSKLLLFFQIFSHIQSTIIYQNDYEPRVFDHIPSNCYDCLSYRDIILTQLTDVSARSFANFHLGSRDTYMILNGQVKLTLHPFAFQSLIIDKPNKTLTITFAAPNSWLNITENTFNGLELYSYSTLRIIIKFFYGVTFHKNSLSGIKMGKHSRLIVDISSITEINFEKHIIKEDDFNSSIDFLFARTDTIFFDSYSFSHLNIQSNQIISFQFELISHIYVKSYAFQSLQLQSASSFRFYSIFLNRLHLESYAFDSMLLNSHSIFNFTIRTLGTCLCFESYSFNNLQTKFASENILILFHFHTLRGLSFFSNTFHNLSLHNTQNQLRILSINPFNDVNPMINFAKETFSSATLGSILLNFSEITAVRFERQSLRTDLFTHDIYLKGISLVDLSTLNANFMQKRCHFSFDNIRYVKWYEKDKNVNHQIQYHFKYLANSSCLIYSASRSIPWRFSISNFTTCNCPLLYAFQHGQVDEQLIPCRHQTDELIKQCDFNRIRMECQTAIEALTNLNATNDTSTVAHHSNEFDNSLIRQLYDRNYLSCSFNYSSLPSTSLVRLGLLNNFSLVLGIIFGIFILLLVIVMGLLNGLQYKMREYDETWTWRRNMSWTTLRRTISQTSLRRSRRDLRTINNQGVTSRSDNQLDRLRYDQQDADEQEITYDFKQSQSIQEGLKRKNLMF</sequence>
<proteinExistence type="predicted"/>
<keyword evidence="1" id="KW-0812">Transmembrane</keyword>
<dbReference type="Proteomes" id="UP000663852">
    <property type="component" value="Unassembled WGS sequence"/>
</dbReference>
<reference evidence="3" key="1">
    <citation type="submission" date="2021-02" db="EMBL/GenBank/DDBJ databases">
        <authorList>
            <person name="Nowell W R."/>
        </authorList>
    </citation>
    <scope>NUCLEOTIDE SEQUENCE</scope>
</reference>
<evidence type="ECO:0000256" key="1">
    <source>
        <dbReference type="SAM" id="Phobius"/>
    </source>
</evidence>
<dbReference type="OrthoDB" id="10043274at2759"/>